<protein>
    <submittedName>
        <fullName evidence="1">Uncharacterized protein</fullName>
    </submittedName>
</protein>
<dbReference type="EMBL" id="CM011691">
    <property type="protein sequence ID" value="TMS07488.1"/>
    <property type="molecule type" value="Genomic_DNA"/>
</dbReference>
<evidence type="ECO:0000313" key="1">
    <source>
        <dbReference type="EMBL" id="TMS07488.1"/>
    </source>
</evidence>
<keyword evidence="2" id="KW-1185">Reference proteome</keyword>
<evidence type="ECO:0000313" key="2">
    <source>
        <dbReference type="Proteomes" id="UP000793456"/>
    </source>
</evidence>
<name>A0ACD3QK07_LARCR</name>
<sequence length="101" mass="11987">MSLIFQRKPSHSPVFPKMPSYTPDKHTIWILPINSPPESKPQPLTTGGPNNFSSPPLMDNCLHRLNWLYEWSERMKEFIGRIYLEKRMQQRQHGCRMNLNH</sequence>
<organism evidence="1 2">
    <name type="scientific">Larimichthys crocea</name>
    <name type="common">Large yellow croaker</name>
    <name type="synonym">Pseudosciaena crocea</name>
    <dbReference type="NCBI Taxonomy" id="215358"/>
    <lineage>
        <taxon>Eukaryota</taxon>
        <taxon>Metazoa</taxon>
        <taxon>Chordata</taxon>
        <taxon>Craniata</taxon>
        <taxon>Vertebrata</taxon>
        <taxon>Euteleostomi</taxon>
        <taxon>Actinopterygii</taxon>
        <taxon>Neopterygii</taxon>
        <taxon>Teleostei</taxon>
        <taxon>Neoteleostei</taxon>
        <taxon>Acanthomorphata</taxon>
        <taxon>Eupercaria</taxon>
        <taxon>Sciaenidae</taxon>
        <taxon>Larimichthys</taxon>
    </lineage>
</organism>
<accession>A0ACD3QK07</accession>
<comment type="caution">
    <text evidence="1">The sequence shown here is derived from an EMBL/GenBank/DDBJ whole genome shotgun (WGS) entry which is preliminary data.</text>
</comment>
<gene>
    <name evidence="1" type="ORF">E3U43_011581</name>
</gene>
<proteinExistence type="predicted"/>
<reference evidence="1" key="1">
    <citation type="submission" date="2018-11" db="EMBL/GenBank/DDBJ databases">
        <title>The sequence and de novo assembly of Larimichthys crocea genome using PacBio and Hi-C technologies.</title>
        <authorList>
            <person name="Xu P."/>
            <person name="Chen B."/>
            <person name="Zhou Z."/>
            <person name="Ke Q."/>
            <person name="Wu Y."/>
            <person name="Bai H."/>
            <person name="Pu F."/>
        </authorList>
    </citation>
    <scope>NUCLEOTIDE SEQUENCE</scope>
    <source>
        <tissue evidence="1">Muscle</tissue>
    </source>
</reference>
<dbReference type="Proteomes" id="UP000793456">
    <property type="component" value="Chromosome XVIII"/>
</dbReference>